<evidence type="ECO:0000259" key="1">
    <source>
        <dbReference type="Pfam" id="PF11738"/>
    </source>
</evidence>
<reference evidence="3" key="1">
    <citation type="submission" date="2020-01" db="EMBL/GenBank/DDBJ databases">
        <authorList>
            <person name="Meier V. D."/>
            <person name="Meier V D."/>
        </authorList>
    </citation>
    <scope>NUCLEOTIDE SEQUENCE</scope>
    <source>
        <strain evidence="3">HLG_WM_MAG_05</strain>
    </source>
</reference>
<feature type="domain" description="DUF3298" evidence="1">
    <location>
        <begin position="198"/>
        <end position="276"/>
    </location>
</feature>
<accession>A0A6S6SG24</accession>
<feature type="domain" description="Deacetylase PdaC" evidence="2">
    <location>
        <begin position="91"/>
        <end position="179"/>
    </location>
</feature>
<dbReference type="InterPro" id="IPR037126">
    <property type="entry name" value="PdaC/RsiV-like_sf"/>
</dbReference>
<dbReference type="Gene3D" id="3.90.640.20">
    <property type="entry name" value="Heat-shock cognate protein, ATPase"/>
    <property type="match status" value="1"/>
</dbReference>
<dbReference type="InterPro" id="IPR021729">
    <property type="entry name" value="DUF3298"/>
</dbReference>
<name>A0A6S6SG24_9BACT</name>
<gene>
    <name evidence="3" type="ORF">HELGO_WM13751</name>
</gene>
<dbReference type="AlphaFoldDB" id="A0A6S6SG24"/>
<evidence type="ECO:0000259" key="2">
    <source>
        <dbReference type="Pfam" id="PF13739"/>
    </source>
</evidence>
<dbReference type="EMBL" id="CACVAU010000030">
    <property type="protein sequence ID" value="CAA6809007.1"/>
    <property type="molecule type" value="Genomic_DNA"/>
</dbReference>
<sequence>MFFSRGEMLVNFFNVQNMIFFDFFFYNFVKYCYANMINSQGTLMNIKTLPLLLLFSLNTLVASTVSTTLEKSTHKFCKNTLLSDDSQKEVDFCMETKTEYPKVSSTNKTLEKHLRQAIEKELKTQNSPKSHVLKEIKEGNVASAMGHESSLNIKVLSATDKTFTLEGAFYAYLGGAHGMGNTIFINYDSKTGKEIGLKDVFVPNYQKKLKEIVEQEYRIQNHITQSDSLKEKLDWFDNKFLLAKAIGFGEDGLHLAYNAYEIKAYAYGTTNIIVPYTVLKSLIKPNGYLSPLLKAQKLSEGKVQHSFSDALSNMNLSAERIAGSKVKLMLQVNKDPYNYRMKAKKGSISLSFPQLSNKSEILSKSSQNIDKLMLYPKGHKIYNLSQKKNIVSEYLLVEGEVAKWTDEKERKIELILKMPENIDSLKVHYRMTLRNGKQFFNTPYKGTQGQQGFENYDIEIQ</sequence>
<dbReference type="InterPro" id="IPR025303">
    <property type="entry name" value="PdaC"/>
</dbReference>
<dbReference type="Pfam" id="PF13739">
    <property type="entry name" value="PdaC"/>
    <property type="match status" value="1"/>
</dbReference>
<evidence type="ECO:0008006" key="4">
    <source>
        <dbReference type="Google" id="ProtNLM"/>
    </source>
</evidence>
<dbReference type="Pfam" id="PF11738">
    <property type="entry name" value="DUF3298"/>
    <property type="match status" value="1"/>
</dbReference>
<proteinExistence type="predicted"/>
<dbReference type="Gene3D" id="3.30.565.40">
    <property type="entry name" value="Fervidobacterium nodosum Rt17-B1 like"/>
    <property type="match status" value="1"/>
</dbReference>
<evidence type="ECO:0000313" key="3">
    <source>
        <dbReference type="EMBL" id="CAA6809007.1"/>
    </source>
</evidence>
<organism evidence="3">
    <name type="scientific">uncultured Sulfurovum sp</name>
    <dbReference type="NCBI Taxonomy" id="269237"/>
    <lineage>
        <taxon>Bacteria</taxon>
        <taxon>Pseudomonadati</taxon>
        <taxon>Campylobacterota</taxon>
        <taxon>Epsilonproteobacteria</taxon>
        <taxon>Campylobacterales</taxon>
        <taxon>Sulfurovaceae</taxon>
        <taxon>Sulfurovum</taxon>
        <taxon>environmental samples</taxon>
    </lineage>
</organism>
<protein>
    <recommendedName>
        <fullName evidence="4">DUF3298 domain-containing protein</fullName>
    </recommendedName>
</protein>